<keyword evidence="5" id="KW-1185">Reference proteome</keyword>
<evidence type="ECO:0000259" key="3">
    <source>
        <dbReference type="PROSITE" id="PS50043"/>
    </source>
</evidence>
<dbReference type="EMBL" id="JBHLZU010000003">
    <property type="protein sequence ID" value="MFB9903100.1"/>
    <property type="molecule type" value="Genomic_DNA"/>
</dbReference>
<dbReference type="CDD" id="cd06170">
    <property type="entry name" value="LuxR_C_like"/>
    <property type="match status" value="1"/>
</dbReference>
<dbReference type="InterPro" id="IPR041664">
    <property type="entry name" value="AAA_16"/>
</dbReference>
<dbReference type="InterPro" id="IPR027417">
    <property type="entry name" value="P-loop_NTPase"/>
</dbReference>
<dbReference type="InterPro" id="IPR000792">
    <property type="entry name" value="Tscrpt_reg_LuxR_C"/>
</dbReference>
<keyword evidence="2" id="KW-0067">ATP-binding</keyword>
<sequence>MLLERETELSVVAGALRRAAAGNGSLLVVTGPLGNGKTELVHSLAELAGAGARGAAPSAKVLQASGALLEQDFAFGVLRQLFEPALAAAPAETRERWLGHAAGFARLAFADDCPPTEGRAPAAVAQAVLQGLQALAANMSADHPLLILVDDLQWVDTPSLRWFGYLAKRLDRLPVTVVVSVREGDPRSEQPLIAEITGSATRTLRPRSLSQAAIRELVREQFGEPGDAEFVAAVHEISDGNPMFLMSILLNMVVGRRRPVAEEIENARMLGPSMFRDRLVACLRSQPQPIRRFANAMALLGEHAEMELIGRLAQLDAVGCTEAVRVLDRLGLLADGPVPRYIHLTVQDAVEESMTVEERARVHISAAKLLHGCGYSAEQVAAHLLAVTAPQDGWAIEVLRSAAHTALRRGAPEAAARYLRRALVDSSSDGEDRAMLLVDLATAERGFDPPASVRHISQAVPLLTTAKERAAAVVRIAPSVLNAAPLPVGDLVRQVAAELGDPDQLSGQERELALRLEARLRYTGQEDPAQLAEAVDRLLGMGPEPGTRTGSERELLAVLLYAAMMSQKMPAAEIVRRANRVLEREPATASHVHTALPLLVSTLAAADSVTVVSSWLDIALEQAQRQEATVSSTWIYAEQSLVLLCAGNVAKAKARGIEALELVDAEWIEATTLASSALTTIAMDTKDIELARWLLDRDGDQNGARAGRSQYGVSHHAMHQLLRGRLLAAEGDPNGALEYLLDAGQWLERAGWHNPAVYPWRGWVAEVHRQAGDEAAAAELIEEECARALAWGAPAASGRALRAKATLHGGARGVELLREAVEVLRTSCDRLELAKALVQLGIRLQELGSGDADELLSEGRVIAQACEAGALAELAVPETAVVRSAAHPAAVSGPQQASLTKTELRVAGMAAAGGTNQEIADTLGVSLRAVEKHLTNSYRKLAVPGRAGLAAALGQDTASGVAG</sequence>
<dbReference type="SMART" id="SM00421">
    <property type="entry name" value="HTH_LUXR"/>
    <property type="match status" value="1"/>
</dbReference>
<organism evidence="4 5">
    <name type="scientific">Allokutzneria oryzae</name>
    <dbReference type="NCBI Taxonomy" id="1378989"/>
    <lineage>
        <taxon>Bacteria</taxon>
        <taxon>Bacillati</taxon>
        <taxon>Actinomycetota</taxon>
        <taxon>Actinomycetes</taxon>
        <taxon>Pseudonocardiales</taxon>
        <taxon>Pseudonocardiaceae</taxon>
        <taxon>Allokutzneria</taxon>
    </lineage>
</organism>
<accession>A0ABV5ZQC2</accession>
<dbReference type="RefSeq" id="WP_377850233.1">
    <property type="nucleotide sequence ID" value="NZ_JBHLZU010000003.1"/>
</dbReference>
<dbReference type="PRINTS" id="PR00038">
    <property type="entry name" value="HTHLUXR"/>
</dbReference>
<keyword evidence="1" id="KW-0547">Nucleotide-binding</keyword>
<comment type="caution">
    <text evidence="4">The sequence shown here is derived from an EMBL/GenBank/DDBJ whole genome shotgun (WGS) entry which is preliminary data.</text>
</comment>
<gene>
    <name evidence="4" type="ORF">ACFFQA_04035</name>
</gene>
<dbReference type="PANTHER" id="PTHR16305">
    <property type="entry name" value="TESTICULAR SOLUBLE ADENYLYL CYCLASE"/>
    <property type="match status" value="1"/>
</dbReference>
<dbReference type="Proteomes" id="UP001589693">
    <property type="component" value="Unassembled WGS sequence"/>
</dbReference>
<dbReference type="PANTHER" id="PTHR16305:SF35">
    <property type="entry name" value="TRANSCRIPTIONAL ACTIVATOR DOMAIN"/>
    <property type="match status" value="1"/>
</dbReference>
<dbReference type="InterPro" id="IPR016032">
    <property type="entry name" value="Sig_transdc_resp-reg_C-effctor"/>
</dbReference>
<evidence type="ECO:0000256" key="2">
    <source>
        <dbReference type="ARBA" id="ARBA00022840"/>
    </source>
</evidence>
<dbReference type="Pfam" id="PF13191">
    <property type="entry name" value="AAA_16"/>
    <property type="match status" value="1"/>
</dbReference>
<dbReference type="Pfam" id="PF00196">
    <property type="entry name" value="GerE"/>
    <property type="match status" value="1"/>
</dbReference>
<name>A0ABV5ZQC2_9PSEU</name>
<dbReference type="SUPFAM" id="SSF52540">
    <property type="entry name" value="P-loop containing nucleoside triphosphate hydrolases"/>
    <property type="match status" value="1"/>
</dbReference>
<dbReference type="PROSITE" id="PS50043">
    <property type="entry name" value="HTH_LUXR_2"/>
    <property type="match status" value="1"/>
</dbReference>
<evidence type="ECO:0000256" key="1">
    <source>
        <dbReference type="ARBA" id="ARBA00022741"/>
    </source>
</evidence>
<dbReference type="Gene3D" id="1.10.10.10">
    <property type="entry name" value="Winged helix-like DNA-binding domain superfamily/Winged helix DNA-binding domain"/>
    <property type="match status" value="1"/>
</dbReference>
<dbReference type="InterPro" id="IPR036388">
    <property type="entry name" value="WH-like_DNA-bd_sf"/>
</dbReference>
<protein>
    <submittedName>
        <fullName evidence="4">AAA family ATPase</fullName>
    </submittedName>
</protein>
<evidence type="ECO:0000313" key="5">
    <source>
        <dbReference type="Proteomes" id="UP001589693"/>
    </source>
</evidence>
<dbReference type="SUPFAM" id="SSF46894">
    <property type="entry name" value="C-terminal effector domain of the bipartite response regulators"/>
    <property type="match status" value="1"/>
</dbReference>
<proteinExistence type="predicted"/>
<reference evidence="4 5" key="1">
    <citation type="submission" date="2024-09" db="EMBL/GenBank/DDBJ databases">
        <authorList>
            <person name="Sun Q."/>
            <person name="Mori K."/>
        </authorList>
    </citation>
    <scope>NUCLEOTIDE SEQUENCE [LARGE SCALE GENOMIC DNA]</scope>
    <source>
        <strain evidence="4 5">TBRC 7907</strain>
    </source>
</reference>
<evidence type="ECO:0000313" key="4">
    <source>
        <dbReference type="EMBL" id="MFB9903100.1"/>
    </source>
</evidence>
<feature type="domain" description="HTH luxR-type" evidence="3">
    <location>
        <begin position="892"/>
        <end position="957"/>
    </location>
</feature>